<keyword evidence="8" id="KW-1185">Reference proteome</keyword>
<reference evidence="7 8" key="1">
    <citation type="submission" date="2013-04" db="EMBL/GenBank/DDBJ databases">
        <title>Zunongwangia sp. 22II14-10F7 Genome Sequencing.</title>
        <authorList>
            <person name="Lai Q."/>
            <person name="Shao Z."/>
        </authorList>
    </citation>
    <scope>NUCLEOTIDE SEQUENCE [LARGE SCALE GENOMIC DNA]</scope>
    <source>
        <strain evidence="7 8">22II14-10F7</strain>
    </source>
</reference>
<dbReference type="PROSITE" id="PS51257">
    <property type="entry name" value="PROKAR_LIPOPROTEIN"/>
    <property type="match status" value="1"/>
</dbReference>
<evidence type="ECO:0000256" key="4">
    <source>
        <dbReference type="ARBA" id="ARBA00022837"/>
    </source>
</evidence>
<dbReference type="GO" id="GO:0004065">
    <property type="term" value="F:arylsulfatase activity"/>
    <property type="evidence" value="ECO:0007669"/>
    <property type="project" value="TreeGrafter"/>
</dbReference>
<keyword evidence="3" id="KW-0378">Hydrolase</keyword>
<comment type="caution">
    <text evidence="7">The sequence shown here is derived from an EMBL/GenBank/DDBJ whole genome shotgun (WGS) entry which is preliminary data.</text>
</comment>
<dbReference type="PANTHER" id="PTHR42693">
    <property type="entry name" value="ARYLSULFATASE FAMILY MEMBER"/>
    <property type="match status" value="1"/>
</dbReference>
<name>A0A1Y1T0L1_9FLAO</name>
<dbReference type="Gene3D" id="3.40.720.10">
    <property type="entry name" value="Alkaline Phosphatase, subunit A"/>
    <property type="match status" value="1"/>
</dbReference>
<keyword evidence="2" id="KW-0479">Metal-binding</keyword>
<dbReference type="InterPro" id="IPR000917">
    <property type="entry name" value="Sulfatase_N"/>
</dbReference>
<evidence type="ECO:0000256" key="1">
    <source>
        <dbReference type="ARBA" id="ARBA00008779"/>
    </source>
</evidence>
<dbReference type="InterPro" id="IPR017850">
    <property type="entry name" value="Alkaline_phosphatase_core_sf"/>
</dbReference>
<keyword evidence="5" id="KW-0732">Signal</keyword>
<dbReference type="Proteomes" id="UP000192746">
    <property type="component" value="Unassembled WGS sequence"/>
</dbReference>
<dbReference type="GO" id="GO:0046872">
    <property type="term" value="F:metal ion binding"/>
    <property type="evidence" value="ECO:0007669"/>
    <property type="project" value="UniProtKB-KW"/>
</dbReference>
<dbReference type="AlphaFoldDB" id="A0A1Y1T0L1"/>
<evidence type="ECO:0000313" key="8">
    <source>
        <dbReference type="Proteomes" id="UP000192746"/>
    </source>
</evidence>
<evidence type="ECO:0000313" key="7">
    <source>
        <dbReference type="EMBL" id="ORL44135.1"/>
    </source>
</evidence>
<evidence type="ECO:0000256" key="5">
    <source>
        <dbReference type="SAM" id="SignalP"/>
    </source>
</evidence>
<feature type="chain" id="PRO_5013118717" evidence="5">
    <location>
        <begin position="24"/>
        <end position="458"/>
    </location>
</feature>
<evidence type="ECO:0000259" key="6">
    <source>
        <dbReference type="Pfam" id="PF00884"/>
    </source>
</evidence>
<dbReference type="EMBL" id="ARYN01000018">
    <property type="protein sequence ID" value="ORL44135.1"/>
    <property type="molecule type" value="Genomic_DNA"/>
</dbReference>
<evidence type="ECO:0000256" key="2">
    <source>
        <dbReference type="ARBA" id="ARBA00022723"/>
    </source>
</evidence>
<dbReference type="InterPro" id="IPR050738">
    <property type="entry name" value="Sulfatase"/>
</dbReference>
<protein>
    <submittedName>
        <fullName evidence="7">Sulfatase</fullName>
    </submittedName>
</protein>
<dbReference type="PROSITE" id="PS00523">
    <property type="entry name" value="SULFATASE_1"/>
    <property type="match status" value="1"/>
</dbReference>
<evidence type="ECO:0000256" key="3">
    <source>
        <dbReference type="ARBA" id="ARBA00022801"/>
    </source>
</evidence>
<dbReference type="RefSeq" id="WP_084842977.1">
    <property type="nucleotide sequence ID" value="NZ_ARYN01000018.1"/>
</dbReference>
<dbReference type="PANTHER" id="PTHR42693:SF53">
    <property type="entry name" value="ENDO-4-O-SULFATASE"/>
    <property type="match status" value="1"/>
</dbReference>
<feature type="domain" description="Sulfatase N-terminal" evidence="6">
    <location>
        <begin position="40"/>
        <end position="357"/>
    </location>
</feature>
<feature type="signal peptide" evidence="5">
    <location>
        <begin position="1"/>
        <end position="23"/>
    </location>
</feature>
<gene>
    <name evidence="7" type="ORF">IIF7_17477</name>
</gene>
<keyword evidence="4" id="KW-0106">Calcium</keyword>
<proteinExistence type="inferred from homology"/>
<sequence length="458" mass="52211">MKFSTKNIIFGLSFLILALVASCKEKTSAKTEENQDQKTPNFVVIIADDAGWNDMSFHGSEIKTPNIDKLAKNGIQLNRFYVNPTCSPSRASFLTGMPASRMGIVAPISGRSEKTLPDSLVTLPQALKKAGYKTALMGKWHLGLKPESGPKAYGFDYSYGFLHGQIDQYSHHYKNGDPSWHRHGELIEEEGHATDLITKEAISWLNENKSQNFFLQLAYSAPHVPLQEPEEWKNKYNFIENESRRDYAAAMSHLDDAIGKVLKKLDQLNLSENTIILFLSDNGAQENWFPNEQYDGKYGPNDKLGSNVPLRDFKKSNYEGAIRVPAILSWNKKFTQEKIESYTSIIDLMPTFLELANTEIPQQVEGKSILKNIQNQQNNNHEIYVRGHLQESFIEKPWKLVRTRHLNAETEFELFNIEKDPSETSNLIENEPEIVEKLKKKLENEFSKDAKEVNVPLK</sequence>
<organism evidence="7 8">
    <name type="scientific">Zunongwangia atlantica 22II14-10F7</name>
    <dbReference type="NCBI Taxonomy" id="1185767"/>
    <lineage>
        <taxon>Bacteria</taxon>
        <taxon>Pseudomonadati</taxon>
        <taxon>Bacteroidota</taxon>
        <taxon>Flavobacteriia</taxon>
        <taxon>Flavobacteriales</taxon>
        <taxon>Flavobacteriaceae</taxon>
        <taxon>Zunongwangia</taxon>
    </lineage>
</organism>
<dbReference type="STRING" id="1185767.IIF7_17477"/>
<dbReference type="Pfam" id="PF00884">
    <property type="entry name" value="Sulfatase"/>
    <property type="match status" value="1"/>
</dbReference>
<dbReference type="Gene3D" id="3.30.1120.10">
    <property type="match status" value="1"/>
</dbReference>
<dbReference type="InterPro" id="IPR024607">
    <property type="entry name" value="Sulfatase_CS"/>
</dbReference>
<dbReference type="OrthoDB" id="9765065at2"/>
<dbReference type="SUPFAM" id="SSF53649">
    <property type="entry name" value="Alkaline phosphatase-like"/>
    <property type="match status" value="1"/>
</dbReference>
<comment type="similarity">
    <text evidence="1">Belongs to the sulfatase family.</text>
</comment>
<accession>A0A1Y1T0L1</accession>